<evidence type="ECO:0000313" key="2">
    <source>
        <dbReference type="EMBL" id="OGD34828.1"/>
    </source>
</evidence>
<feature type="transmembrane region" description="Helical" evidence="1">
    <location>
        <begin position="245"/>
        <end position="265"/>
    </location>
</feature>
<feature type="transmembrane region" description="Helical" evidence="1">
    <location>
        <begin position="63"/>
        <end position="96"/>
    </location>
</feature>
<evidence type="ECO:0008006" key="4">
    <source>
        <dbReference type="Google" id="ProtNLM"/>
    </source>
</evidence>
<dbReference type="AlphaFoldDB" id="A0A1F5BW73"/>
<dbReference type="Proteomes" id="UP000176650">
    <property type="component" value="Unassembled WGS sequence"/>
</dbReference>
<proteinExistence type="predicted"/>
<reference evidence="2 3" key="1">
    <citation type="journal article" date="2016" name="Nat. Commun.">
        <title>Thousands of microbial genomes shed light on interconnected biogeochemical processes in an aquifer system.</title>
        <authorList>
            <person name="Anantharaman K."/>
            <person name="Brown C.T."/>
            <person name="Hug L.A."/>
            <person name="Sharon I."/>
            <person name="Castelle C.J."/>
            <person name="Probst A.J."/>
            <person name="Thomas B.C."/>
            <person name="Singh A."/>
            <person name="Wilkins M.J."/>
            <person name="Karaoz U."/>
            <person name="Brodie E.L."/>
            <person name="Williams K.H."/>
            <person name="Hubbard S.S."/>
            <person name="Banfield J.F."/>
        </authorList>
    </citation>
    <scope>NUCLEOTIDE SEQUENCE [LARGE SCALE GENOMIC DNA]</scope>
</reference>
<feature type="transmembrane region" description="Helical" evidence="1">
    <location>
        <begin position="116"/>
        <end position="134"/>
    </location>
</feature>
<gene>
    <name evidence="2" type="ORF">A2988_03255</name>
</gene>
<dbReference type="STRING" id="1797298.A2988_03255"/>
<keyword evidence="1" id="KW-0812">Transmembrane</keyword>
<comment type="caution">
    <text evidence="2">The sequence shown here is derived from an EMBL/GenBank/DDBJ whole genome shotgun (WGS) entry which is preliminary data.</text>
</comment>
<evidence type="ECO:0000256" key="1">
    <source>
        <dbReference type="SAM" id="Phobius"/>
    </source>
</evidence>
<dbReference type="InterPro" id="IPR007427">
    <property type="entry name" value="DUF475"/>
</dbReference>
<accession>A0A1F5BW73</accession>
<dbReference type="EMBL" id="MEYS01000001">
    <property type="protein sequence ID" value="OGD34828.1"/>
    <property type="molecule type" value="Genomic_DNA"/>
</dbReference>
<sequence length="327" mass="35144">MKIFIPSLSVSVVTLFAVFMWGGFAALFLALVLVVLEVTLSFDNAIINAKVLAKMSAKWQQRFLTWGILIAVFGTRLVLPLCIVSAAAMLSPFAMLAIAFDDPKQYAALLETVRPAIGAFGGSFLLMVALKYFFNEAKSVHWILAVERHFARWGRIEAIEIALALVLLLGFSFALPELGATILSAGIIGIILFILIEGLAGSFDVETQGIARNGIVLFLYLNVLDSAFSLDGVVGAFALTAQLPIIAAGLGVGALFVRTFTVYLVRQKTLQTLLYLEHGAHWAILGLAGSMFAGLIAHVPEVVTGGIGLVFIALAYVSSRRRVVGIR</sequence>
<keyword evidence="1" id="KW-0472">Membrane</keyword>
<evidence type="ECO:0000313" key="3">
    <source>
        <dbReference type="Proteomes" id="UP000176650"/>
    </source>
</evidence>
<feature type="transmembrane region" description="Helical" evidence="1">
    <location>
        <begin position="12"/>
        <end position="42"/>
    </location>
</feature>
<protein>
    <recommendedName>
        <fullName evidence="4">DUF475 domain-containing protein</fullName>
    </recommendedName>
</protein>
<feature type="transmembrane region" description="Helical" evidence="1">
    <location>
        <begin position="272"/>
        <end position="296"/>
    </location>
</feature>
<feature type="transmembrane region" description="Helical" evidence="1">
    <location>
        <begin position="155"/>
        <end position="175"/>
    </location>
</feature>
<name>A0A1F5BW73_9BACT</name>
<organism evidence="2 3">
    <name type="scientific">Candidatus Azambacteria bacterium RIFCSPLOWO2_01_FULL_46_25</name>
    <dbReference type="NCBI Taxonomy" id="1797298"/>
    <lineage>
        <taxon>Bacteria</taxon>
        <taxon>Candidatus Azamiibacteriota</taxon>
    </lineage>
</organism>
<feature type="transmembrane region" description="Helical" evidence="1">
    <location>
        <begin position="181"/>
        <end position="203"/>
    </location>
</feature>
<keyword evidence="1" id="KW-1133">Transmembrane helix</keyword>
<feature type="transmembrane region" description="Helical" evidence="1">
    <location>
        <begin position="215"/>
        <end position="239"/>
    </location>
</feature>
<feature type="transmembrane region" description="Helical" evidence="1">
    <location>
        <begin position="302"/>
        <end position="319"/>
    </location>
</feature>
<dbReference type="PANTHER" id="PTHR30238:SF4">
    <property type="entry name" value="SLL1022 PROTEIN"/>
    <property type="match status" value="1"/>
</dbReference>
<dbReference type="Pfam" id="PF04332">
    <property type="entry name" value="DUF475"/>
    <property type="match status" value="1"/>
</dbReference>
<dbReference type="PANTHER" id="PTHR30238">
    <property type="entry name" value="MEMBRANE BOUND PREDICTED REDOX MODULATOR"/>
    <property type="match status" value="1"/>
</dbReference>